<comment type="caution">
    <text evidence="1">The sequence shown here is derived from an EMBL/GenBank/DDBJ whole genome shotgun (WGS) entry which is preliminary data.</text>
</comment>
<reference evidence="1" key="1">
    <citation type="submission" date="2022-09" db="EMBL/GenBank/DDBJ databases">
        <title>Intensive care unit water sources are persistently colonized with multi-drug resistant bacteria and are the site of extensive horizontal gene transfer of antibiotic resistance genes.</title>
        <authorList>
            <person name="Diorio-Toth L."/>
        </authorList>
    </citation>
    <scope>NUCLEOTIDE SEQUENCE</scope>
    <source>
        <strain evidence="1">GD03843</strain>
    </source>
</reference>
<dbReference type="RefSeq" id="WP_279996867.1">
    <property type="nucleotide sequence ID" value="NZ_JAOCDZ010000021.1"/>
</dbReference>
<dbReference type="Proteomes" id="UP001161094">
    <property type="component" value="Unassembled WGS sequence"/>
</dbReference>
<protein>
    <submittedName>
        <fullName evidence="1">Uncharacterized protein</fullName>
    </submittedName>
</protein>
<evidence type="ECO:0000313" key="2">
    <source>
        <dbReference type="Proteomes" id="UP001161094"/>
    </source>
</evidence>
<sequence length="177" mass="19576">MLADRVWLHGYPAQVLVFDAPADSRAVVRALVDQQPGLSDLNVLPGHLILSGWIDDQQWVAQMQSAGPSRTIGTVSSLRMAALPNPVMPVWLPEGARLRLDFAVMEAGVKVWERIWQHGLPPSRIAPLLKAALLRDGWRLEADDGALQSWARADQRMQVSLVPLDAGSGLRVRRWVP</sequence>
<organism evidence="1 2">
    <name type="scientific">Achromobacter spanius</name>
    <dbReference type="NCBI Taxonomy" id="217203"/>
    <lineage>
        <taxon>Bacteria</taxon>
        <taxon>Pseudomonadati</taxon>
        <taxon>Pseudomonadota</taxon>
        <taxon>Betaproteobacteria</taxon>
        <taxon>Burkholderiales</taxon>
        <taxon>Alcaligenaceae</taxon>
        <taxon>Achromobacter</taxon>
    </lineage>
</organism>
<dbReference type="AlphaFoldDB" id="A0AA42S6Z5"/>
<gene>
    <name evidence="1" type="ORF">N5D93_24960</name>
</gene>
<accession>A0AA42S6Z5</accession>
<evidence type="ECO:0000313" key="1">
    <source>
        <dbReference type="EMBL" id="MDH0739088.1"/>
    </source>
</evidence>
<proteinExistence type="predicted"/>
<dbReference type="EMBL" id="JAOCDZ010000021">
    <property type="protein sequence ID" value="MDH0739088.1"/>
    <property type="molecule type" value="Genomic_DNA"/>
</dbReference>
<name>A0AA42S6Z5_9BURK</name>